<dbReference type="Gene3D" id="3.90.180.10">
    <property type="entry name" value="Medium-chain alcohol dehydrogenases, catalytic domain"/>
    <property type="match status" value="1"/>
</dbReference>
<dbReference type="AlphaFoldDB" id="A0A9W9EKE7"/>
<dbReference type="InterPro" id="IPR047122">
    <property type="entry name" value="Trans-enoyl_RdTase-like"/>
</dbReference>
<evidence type="ECO:0000256" key="1">
    <source>
        <dbReference type="ARBA" id="ARBA00008072"/>
    </source>
</evidence>
<keyword evidence="2" id="KW-0560">Oxidoreductase</keyword>
<dbReference type="CDD" id="cd08249">
    <property type="entry name" value="enoyl_reductase_like"/>
    <property type="match status" value="1"/>
</dbReference>
<dbReference type="SMART" id="SM00829">
    <property type="entry name" value="PKS_ER"/>
    <property type="match status" value="1"/>
</dbReference>
<evidence type="ECO:0000313" key="5">
    <source>
        <dbReference type="Proteomes" id="UP001149165"/>
    </source>
</evidence>
<dbReference type="InterPro" id="IPR013154">
    <property type="entry name" value="ADH-like_N"/>
</dbReference>
<reference evidence="4" key="2">
    <citation type="journal article" date="2023" name="IMA Fungus">
        <title>Comparative genomic study of the Penicillium genus elucidates a diverse pangenome and 15 lateral gene transfer events.</title>
        <authorList>
            <person name="Petersen C."/>
            <person name="Sorensen T."/>
            <person name="Nielsen M.R."/>
            <person name="Sondergaard T.E."/>
            <person name="Sorensen J.L."/>
            <person name="Fitzpatrick D.A."/>
            <person name="Frisvad J.C."/>
            <person name="Nielsen K.L."/>
        </authorList>
    </citation>
    <scope>NUCLEOTIDE SEQUENCE</scope>
    <source>
        <strain evidence="4">IBT 30069</strain>
    </source>
</reference>
<dbReference type="Pfam" id="PF00107">
    <property type="entry name" value="ADH_zinc_N"/>
    <property type="match status" value="1"/>
</dbReference>
<organism evidence="4 5">
    <name type="scientific">Penicillium angulare</name>
    <dbReference type="NCBI Taxonomy" id="116970"/>
    <lineage>
        <taxon>Eukaryota</taxon>
        <taxon>Fungi</taxon>
        <taxon>Dikarya</taxon>
        <taxon>Ascomycota</taxon>
        <taxon>Pezizomycotina</taxon>
        <taxon>Eurotiomycetes</taxon>
        <taxon>Eurotiomycetidae</taxon>
        <taxon>Eurotiales</taxon>
        <taxon>Aspergillaceae</taxon>
        <taxon>Penicillium</taxon>
    </lineage>
</organism>
<name>A0A9W9EKE7_9EURO</name>
<accession>A0A9W9EKE7</accession>
<dbReference type="PANTHER" id="PTHR45348:SF2">
    <property type="entry name" value="ZINC-TYPE ALCOHOL DEHYDROGENASE-LIKE PROTEIN C2E1P3.01"/>
    <property type="match status" value="1"/>
</dbReference>
<dbReference type="EMBL" id="JAPQKH010000008">
    <property type="protein sequence ID" value="KAJ5083466.1"/>
    <property type="molecule type" value="Genomic_DNA"/>
</dbReference>
<dbReference type="OrthoDB" id="48317at2759"/>
<dbReference type="InterPro" id="IPR013149">
    <property type="entry name" value="ADH-like_C"/>
</dbReference>
<reference evidence="4" key="1">
    <citation type="submission" date="2022-11" db="EMBL/GenBank/DDBJ databases">
        <authorList>
            <person name="Petersen C."/>
        </authorList>
    </citation>
    <scope>NUCLEOTIDE SEQUENCE</scope>
    <source>
        <strain evidence="4">IBT 30069</strain>
    </source>
</reference>
<dbReference type="Proteomes" id="UP001149165">
    <property type="component" value="Unassembled WGS sequence"/>
</dbReference>
<evidence type="ECO:0000256" key="2">
    <source>
        <dbReference type="ARBA" id="ARBA00023002"/>
    </source>
</evidence>
<evidence type="ECO:0000313" key="4">
    <source>
        <dbReference type="EMBL" id="KAJ5083466.1"/>
    </source>
</evidence>
<gene>
    <name evidence="4" type="ORF">N7456_012893</name>
</gene>
<dbReference type="InterPro" id="IPR036291">
    <property type="entry name" value="NAD(P)-bd_dom_sf"/>
</dbReference>
<dbReference type="SUPFAM" id="SSF51735">
    <property type="entry name" value="NAD(P)-binding Rossmann-fold domains"/>
    <property type="match status" value="1"/>
</dbReference>
<sequence>MTTQKAIIVISPQKEGLVTDRAIPALRDDYILVKTVAVALNPTDWKHIANLAPPGALIGCDYAGIVEEVGKSVKKPFKKGDRICGFVHGGNAVQHEDGAFAEYIVAKPEVQMRIPDNLSFQEAATLGVGISTVGQGLYQSLKLASPLNPLKTPETILIYGGSTATGTLAIQFAKLSGYKVLTTCSRRNFDLVKSLGADEVFDYNDSGAAAAINAATDDKLKLVFDTISIEASTKFCDTALSSAGGEYSALLAVGIERENVNDRWTLAYTTVGEEFSFGPYKFPAKPEDKEFADKFCSEAQELLAAGKIKVHPPQVNPGGLKGVIEGLELLKNDKVSGQKLVYNIADTA</sequence>
<dbReference type="Pfam" id="PF08240">
    <property type="entry name" value="ADH_N"/>
    <property type="match status" value="1"/>
</dbReference>
<protein>
    <recommendedName>
        <fullName evidence="3">Enoyl reductase (ER) domain-containing protein</fullName>
    </recommendedName>
</protein>
<dbReference type="SUPFAM" id="SSF50129">
    <property type="entry name" value="GroES-like"/>
    <property type="match status" value="1"/>
</dbReference>
<proteinExistence type="inferred from homology"/>
<comment type="similarity">
    <text evidence="1">Belongs to the zinc-containing alcohol dehydrogenase family.</text>
</comment>
<dbReference type="Gene3D" id="3.40.50.720">
    <property type="entry name" value="NAD(P)-binding Rossmann-like Domain"/>
    <property type="match status" value="1"/>
</dbReference>
<keyword evidence="5" id="KW-1185">Reference proteome</keyword>
<comment type="caution">
    <text evidence="4">The sequence shown here is derived from an EMBL/GenBank/DDBJ whole genome shotgun (WGS) entry which is preliminary data.</text>
</comment>
<dbReference type="GO" id="GO:0016651">
    <property type="term" value="F:oxidoreductase activity, acting on NAD(P)H"/>
    <property type="evidence" value="ECO:0007669"/>
    <property type="project" value="InterPro"/>
</dbReference>
<dbReference type="PANTHER" id="PTHR45348">
    <property type="entry name" value="HYPOTHETICAL OXIDOREDUCTASE (EUROFUNG)"/>
    <property type="match status" value="1"/>
</dbReference>
<evidence type="ECO:0000259" key="3">
    <source>
        <dbReference type="SMART" id="SM00829"/>
    </source>
</evidence>
<feature type="domain" description="Enoyl reductase (ER)" evidence="3">
    <location>
        <begin position="16"/>
        <end position="341"/>
    </location>
</feature>
<dbReference type="InterPro" id="IPR011032">
    <property type="entry name" value="GroES-like_sf"/>
</dbReference>
<dbReference type="InterPro" id="IPR020843">
    <property type="entry name" value="ER"/>
</dbReference>